<name>A0A168FCC8_9MICO</name>
<evidence type="ECO:0000313" key="5">
    <source>
        <dbReference type="Proteomes" id="UP000076794"/>
    </source>
</evidence>
<keyword evidence="5" id="KW-1185">Reference proteome</keyword>
<dbReference type="GO" id="GO:0003723">
    <property type="term" value="F:RNA binding"/>
    <property type="evidence" value="ECO:0007669"/>
    <property type="project" value="InterPro"/>
</dbReference>
<dbReference type="EMBL" id="CP014209">
    <property type="protein sequence ID" value="ANC31341.1"/>
    <property type="molecule type" value="Genomic_DNA"/>
</dbReference>
<keyword evidence="2" id="KW-0804">Transcription</keyword>
<dbReference type="PROSITE" id="PS50921">
    <property type="entry name" value="ANTAR"/>
    <property type="match status" value="1"/>
</dbReference>
<gene>
    <name evidence="4" type="ORF">I598_1793</name>
</gene>
<dbReference type="OrthoDB" id="3683444at2"/>
<evidence type="ECO:0000259" key="3">
    <source>
        <dbReference type="PROSITE" id="PS50921"/>
    </source>
</evidence>
<dbReference type="SUPFAM" id="SSF55781">
    <property type="entry name" value="GAF domain-like"/>
    <property type="match status" value="1"/>
</dbReference>
<sequence length="233" mass="24856">MRVENAAASLANAAAALVHDHDVPDLLLRLTRDATRCSGGDAGGLLVRSIRSGGLEVLAATDHRATHLEIYQAQRTEGPCVDVLHDEVSIHVTGKPGLVSRWPAVGRAIVDAGFAGVHAYPLRWRGEVVGGLNVFARSETHPGPDEVRTAQAFADLMTLVVTQTEESRADDLARRLDLALSGRVVVEQAKGALAQRLGIDMAGAYDHLLDRAEREGTSLTATAHQVLREAQEG</sequence>
<dbReference type="InterPro" id="IPR036388">
    <property type="entry name" value="WH-like_DNA-bd_sf"/>
</dbReference>
<dbReference type="InterPro" id="IPR029016">
    <property type="entry name" value="GAF-like_dom_sf"/>
</dbReference>
<organism evidence="4 5">
    <name type="scientific">Isoptericola dokdonensis DS-3</name>
    <dbReference type="NCBI Taxonomy" id="1300344"/>
    <lineage>
        <taxon>Bacteria</taxon>
        <taxon>Bacillati</taxon>
        <taxon>Actinomycetota</taxon>
        <taxon>Actinomycetes</taxon>
        <taxon>Micrococcales</taxon>
        <taxon>Promicromonosporaceae</taxon>
        <taxon>Isoptericola</taxon>
    </lineage>
</organism>
<proteinExistence type="predicted"/>
<evidence type="ECO:0000256" key="1">
    <source>
        <dbReference type="ARBA" id="ARBA00023015"/>
    </source>
</evidence>
<dbReference type="KEGG" id="ido:I598_1793"/>
<dbReference type="Gene3D" id="3.30.450.40">
    <property type="match status" value="1"/>
</dbReference>
<evidence type="ECO:0000313" key="4">
    <source>
        <dbReference type="EMBL" id="ANC31341.1"/>
    </source>
</evidence>
<accession>A0A168FCC8</accession>
<dbReference type="PIRSF" id="PIRSF036625">
    <property type="entry name" value="GAF_ANTAR"/>
    <property type="match status" value="1"/>
</dbReference>
<dbReference type="AlphaFoldDB" id="A0A168FCC8"/>
<dbReference type="PATRIC" id="fig|1300344.3.peg.1800"/>
<protein>
    <submittedName>
        <fullName evidence="4">ANTAR domain protein</fullName>
    </submittedName>
</protein>
<dbReference type="STRING" id="1300344.I598_1793"/>
<dbReference type="SMART" id="SM01012">
    <property type="entry name" value="ANTAR"/>
    <property type="match status" value="1"/>
</dbReference>
<dbReference type="InterPro" id="IPR005561">
    <property type="entry name" value="ANTAR"/>
</dbReference>
<reference evidence="4 5" key="1">
    <citation type="submission" date="2016-01" db="EMBL/GenBank/DDBJ databases">
        <title>Complete genome sequence of a soil Actinobacterium, Isoptericola dokdonensis DS-3.</title>
        <authorList>
            <person name="Kwon S.-K."/>
            <person name="Kim J.F."/>
        </authorList>
    </citation>
    <scope>NUCLEOTIDE SEQUENCE [LARGE SCALE GENOMIC DNA]</scope>
    <source>
        <strain evidence="4 5">DS-3</strain>
    </source>
</reference>
<dbReference type="Proteomes" id="UP000076794">
    <property type="component" value="Chromosome"/>
</dbReference>
<dbReference type="RefSeq" id="WP_157557190.1">
    <property type="nucleotide sequence ID" value="NZ_CP014209.1"/>
</dbReference>
<dbReference type="Pfam" id="PF03861">
    <property type="entry name" value="ANTAR"/>
    <property type="match status" value="1"/>
</dbReference>
<dbReference type="Gene3D" id="1.10.10.10">
    <property type="entry name" value="Winged helix-like DNA-binding domain superfamily/Winged helix DNA-binding domain"/>
    <property type="match status" value="1"/>
</dbReference>
<feature type="domain" description="ANTAR" evidence="3">
    <location>
        <begin position="166"/>
        <end position="227"/>
    </location>
</feature>
<evidence type="ECO:0000256" key="2">
    <source>
        <dbReference type="ARBA" id="ARBA00023163"/>
    </source>
</evidence>
<dbReference type="InterPro" id="IPR012074">
    <property type="entry name" value="GAF_ANTAR"/>
</dbReference>
<keyword evidence="1" id="KW-0805">Transcription regulation</keyword>